<accession>A0ABN7TB60</accession>
<keyword evidence="8 13" id="KW-0436">Ligase</keyword>
<organism evidence="13 14">
    <name type="scientific">Paenibacillus allorhizosphaerae</name>
    <dbReference type="NCBI Taxonomy" id="2849866"/>
    <lineage>
        <taxon>Bacteria</taxon>
        <taxon>Bacillati</taxon>
        <taxon>Bacillota</taxon>
        <taxon>Bacilli</taxon>
        <taxon>Bacillales</taxon>
        <taxon>Paenibacillaceae</taxon>
        <taxon>Paenibacillus</taxon>
    </lineage>
</organism>
<feature type="binding site" evidence="8">
    <location>
        <begin position="108"/>
        <end position="114"/>
    </location>
    <ligand>
        <name>ATP</name>
        <dbReference type="ChEBI" id="CHEBI:30616"/>
    </ligand>
</feature>
<evidence type="ECO:0000256" key="3">
    <source>
        <dbReference type="ARBA" id="ARBA00022618"/>
    </source>
</evidence>
<feature type="modified residue" description="N6-carboxylysine" evidence="8">
    <location>
        <position position="223"/>
    </location>
</feature>
<comment type="similarity">
    <text evidence="2 8">Belongs to the MurCDEF family. MurE subfamily.</text>
</comment>
<dbReference type="InterPro" id="IPR013221">
    <property type="entry name" value="Mur_ligase_cen"/>
</dbReference>
<evidence type="ECO:0000256" key="2">
    <source>
        <dbReference type="ARBA" id="ARBA00005898"/>
    </source>
</evidence>
<feature type="binding site" evidence="8">
    <location>
        <begin position="415"/>
        <end position="418"/>
    </location>
    <ligand>
        <name>meso-2,6-diaminopimelate</name>
        <dbReference type="ChEBI" id="CHEBI:57791"/>
    </ligand>
</feature>
<dbReference type="NCBIfam" id="NF001126">
    <property type="entry name" value="PRK00139.1-4"/>
    <property type="match status" value="1"/>
</dbReference>
<evidence type="ECO:0000256" key="1">
    <source>
        <dbReference type="ARBA" id="ARBA00004752"/>
    </source>
</evidence>
<feature type="domain" description="Mur ligase N-terminal catalytic" evidence="10">
    <location>
        <begin position="22"/>
        <end position="88"/>
    </location>
</feature>
<dbReference type="InterPro" id="IPR000713">
    <property type="entry name" value="Mur_ligase_N"/>
</dbReference>
<proteinExistence type="inferred from homology"/>
<dbReference type="NCBIfam" id="NF001124">
    <property type="entry name" value="PRK00139.1-2"/>
    <property type="match status" value="1"/>
</dbReference>
<dbReference type="Pfam" id="PF01225">
    <property type="entry name" value="Mur_ligase"/>
    <property type="match status" value="1"/>
</dbReference>
<feature type="binding site" evidence="8">
    <location>
        <position position="191"/>
    </location>
    <ligand>
        <name>UDP-N-acetyl-alpha-D-muramoyl-L-alanyl-D-glutamate</name>
        <dbReference type="ChEBI" id="CHEBI:83900"/>
    </ligand>
</feature>
<comment type="catalytic activity">
    <reaction evidence="8">
        <text>UDP-N-acetyl-alpha-D-muramoyl-L-alanyl-D-glutamate + meso-2,6-diaminopimelate + ATP = UDP-N-acetyl-alpha-D-muramoyl-L-alanyl-gamma-D-glutamyl-meso-2,6-diaminopimelate + ADP + phosphate + H(+)</text>
        <dbReference type="Rhea" id="RHEA:23676"/>
        <dbReference type="ChEBI" id="CHEBI:15378"/>
        <dbReference type="ChEBI" id="CHEBI:30616"/>
        <dbReference type="ChEBI" id="CHEBI:43474"/>
        <dbReference type="ChEBI" id="CHEBI:57791"/>
        <dbReference type="ChEBI" id="CHEBI:83900"/>
        <dbReference type="ChEBI" id="CHEBI:83905"/>
        <dbReference type="ChEBI" id="CHEBI:456216"/>
        <dbReference type="EC" id="6.3.2.13"/>
    </reaction>
</comment>
<dbReference type="RefSeq" id="WP_218096827.1">
    <property type="nucleotide sequence ID" value="NZ_CAJVCE010000001.1"/>
</dbReference>
<dbReference type="Pfam" id="PF08245">
    <property type="entry name" value="Mur_ligase_M"/>
    <property type="match status" value="1"/>
</dbReference>
<feature type="binding site" evidence="8">
    <location>
        <position position="391"/>
    </location>
    <ligand>
        <name>meso-2,6-diaminopimelate</name>
        <dbReference type="ChEBI" id="CHEBI:57791"/>
    </ligand>
</feature>
<protein>
    <recommendedName>
        <fullName evidence="8">UDP-N-acetylmuramoyl-L-alanyl-D-glutamate--2,6-diaminopimelate ligase</fullName>
        <ecNumber evidence="8">6.3.2.13</ecNumber>
    </recommendedName>
    <alternativeName>
        <fullName evidence="8">Meso-A2pm-adding enzyme</fullName>
    </alternativeName>
    <alternativeName>
        <fullName evidence="8">Meso-diaminopimelate-adding enzyme</fullName>
    </alternativeName>
    <alternativeName>
        <fullName evidence="8">UDP-MurNAc-L-Ala-D-Glu:meso-diaminopimelate ligase</fullName>
    </alternativeName>
    <alternativeName>
        <fullName evidence="8">UDP-MurNAc-tripeptide synthetase</fullName>
    </alternativeName>
    <alternativeName>
        <fullName evidence="8">UDP-N-acetylmuramyl-tripeptide synthetase</fullName>
    </alternativeName>
</protein>
<evidence type="ECO:0000256" key="6">
    <source>
        <dbReference type="ARBA" id="ARBA00023306"/>
    </source>
</evidence>
<feature type="domain" description="Mur ligase central" evidence="12">
    <location>
        <begin position="106"/>
        <end position="320"/>
    </location>
</feature>
<dbReference type="EC" id="6.3.2.13" evidence="8"/>
<evidence type="ECO:0000259" key="12">
    <source>
        <dbReference type="Pfam" id="PF08245"/>
    </source>
</evidence>
<dbReference type="Pfam" id="PF02875">
    <property type="entry name" value="Mur_ligase_C"/>
    <property type="match status" value="1"/>
</dbReference>
<reference evidence="13 14" key="1">
    <citation type="submission" date="2021-06" db="EMBL/GenBank/DDBJ databases">
        <authorList>
            <person name="Criscuolo A."/>
        </authorList>
    </citation>
    <scope>NUCLEOTIDE SEQUENCE [LARGE SCALE GENOMIC DNA]</scope>
    <source>
        <strain evidence="14">CIP 111802</strain>
    </source>
</reference>
<comment type="subcellular location">
    <subcellularLocation>
        <location evidence="8 9">Cytoplasm</location>
    </subcellularLocation>
</comment>
<comment type="caution">
    <text evidence="13">The sequence shown here is derived from an EMBL/GenBank/DDBJ whole genome shotgun (WGS) entry which is preliminary data.</text>
</comment>
<feature type="short sequence motif" description="Meso-diaminopimelate recognition motif" evidence="8">
    <location>
        <begin position="415"/>
        <end position="418"/>
    </location>
</feature>
<feature type="binding site" evidence="8">
    <location>
        <position position="30"/>
    </location>
    <ligand>
        <name>UDP-N-acetyl-alpha-D-muramoyl-L-alanyl-D-glutamate</name>
        <dbReference type="ChEBI" id="CHEBI:83900"/>
    </ligand>
</feature>
<keyword evidence="8" id="KW-0067">ATP-binding</keyword>
<feature type="binding site" evidence="8">
    <location>
        <position position="474"/>
    </location>
    <ligand>
        <name>meso-2,6-diaminopimelate</name>
        <dbReference type="ChEBI" id="CHEBI:57791"/>
    </ligand>
</feature>
<keyword evidence="4 8" id="KW-0133">Cell shape</keyword>
<comment type="pathway">
    <text evidence="1 8 9">Cell wall biogenesis; peptidoglycan biosynthesis.</text>
</comment>
<comment type="caution">
    <text evidence="8">Lacks conserved residue(s) required for the propagation of feature annotation.</text>
</comment>
<dbReference type="GO" id="GO:0008765">
    <property type="term" value="F:UDP-N-acetylmuramoylalanyl-D-glutamate-2,6-diaminopimelate ligase activity"/>
    <property type="evidence" value="ECO:0007669"/>
    <property type="project" value="UniProtKB-EC"/>
</dbReference>
<keyword evidence="5 8" id="KW-0573">Peptidoglycan synthesis</keyword>
<sequence length="502" mass="54411">MNVKELASVVTFCGIRGDDTAEITGIQMDSRKIRPGDLFVCIRGRNFDGHQYADEAVANGAAALLVEHEQNVNIPQLVVKNARDAMAIIASHFYGYPSREMRVIGVTGTNGKTTSTYMIEQALRDAGFVTGVMGTIGIRINGEIVDPEQQFGGIQTTLESVDLQRYFRKMRAAGTEYCLMEVASIALQAGRVKGVDFRTALFTNLTQDHLDDHDTMEKYKAAKGLFFSRLGNTYGPEGHDVKYAVLNADDAASGEYAGVTAAQVVTYGVEKAADISASQLSVSPQGTRFHVTTPIGSIPVSMKLIGKFNVYNALGAIACCILEGLSLDQVKQSLERLDVIAGRMESVDAGQPFLVLVDYAHTPDGLDNALSAIREFAQGNVITVFGCGGDRDRTKRPIMGNVVAKHSDYIVITSDNPRSEDPEAIMDDIETGLREANFGSEQYERIADRAAAIQRAVQRAHPNDVVLIAGKGHETYQIVKGVTAHFDDRVIASDAIVHRLGT</sequence>
<keyword evidence="6 8" id="KW-0131">Cell cycle</keyword>
<dbReference type="PANTHER" id="PTHR23135">
    <property type="entry name" value="MUR LIGASE FAMILY MEMBER"/>
    <property type="match status" value="1"/>
</dbReference>
<feature type="binding site" evidence="8">
    <location>
        <position position="470"/>
    </location>
    <ligand>
        <name>meso-2,6-diaminopimelate</name>
        <dbReference type="ChEBI" id="CHEBI:57791"/>
    </ligand>
</feature>
<keyword evidence="14" id="KW-1185">Reference proteome</keyword>
<comment type="PTM">
    <text evidence="8">Carboxylation is probably crucial for Mg(2+) binding and, consequently, for the gamma-phosphate positioning of ATP.</text>
</comment>
<keyword evidence="3 8" id="KW-0132">Cell division</keyword>
<keyword evidence="8" id="KW-0460">Magnesium</keyword>
<gene>
    <name evidence="13" type="primary">murE_1</name>
    <name evidence="8" type="synonym">murE</name>
    <name evidence="13" type="ORF">PAECIP111802_00465</name>
</gene>
<evidence type="ECO:0000256" key="7">
    <source>
        <dbReference type="ARBA" id="ARBA00023316"/>
    </source>
</evidence>
<dbReference type="EMBL" id="CAJVCE010000001">
    <property type="protein sequence ID" value="CAG7617913.1"/>
    <property type="molecule type" value="Genomic_DNA"/>
</dbReference>
<keyword evidence="8" id="KW-0547">Nucleotide-binding</keyword>
<feature type="binding site" evidence="8">
    <location>
        <position position="150"/>
    </location>
    <ligand>
        <name>UDP-N-acetyl-alpha-D-muramoyl-L-alanyl-D-glutamate</name>
        <dbReference type="ChEBI" id="CHEBI:83900"/>
    </ligand>
</feature>
<dbReference type="InterPro" id="IPR005761">
    <property type="entry name" value="UDP-N-AcMur-Glu-dNH2Pim_ligase"/>
</dbReference>
<evidence type="ECO:0000256" key="9">
    <source>
        <dbReference type="RuleBase" id="RU004135"/>
    </source>
</evidence>
<evidence type="ECO:0000256" key="4">
    <source>
        <dbReference type="ARBA" id="ARBA00022960"/>
    </source>
</evidence>
<feature type="binding site" evidence="8">
    <location>
        <begin position="156"/>
        <end position="157"/>
    </location>
    <ligand>
        <name>UDP-N-acetyl-alpha-D-muramoyl-L-alanyl-D-glutamate</name>
        <dbReference type="ChEBI" id="CHEBI:83900"/>
    </ligand>
</feature>
<evidence type="ECO:0000313" key="13">
    <source>
        <dbReference type="EMBL" id="CAG7617913.1"/>
    </source>
</evidence>
<name>A0ABN7TB60_9BACL</name>
<dbReference type="HAMAP" id="MF_00208">
    <property type="entry name" value="MurE"/>
    <property type="match status" value="1"/>
</dbReference>
<comment type="cofactor">
    <cofactor evidence="8">
        <name>Mg(2+)</name>
        <dbReference type="ChEBI" id="CHEBI:18420"/>
    </cofactor>
</comment>
<dbReference type="Proteomes" id="UP000730618">
    <property type="component" value="Unassembled WGS sequence"/>
</dbReference>
<dbReference type="InterPro" id="IPR004101">
    <property type="entry name" value="Mur_ligase_C"/>
</dbReference>
<evidence type="ECO:0000256" key="8">
    <source>
        <dbReference type="HAMAP-Rule" id="MF_00208"/>
    </source>
</evidence>
<keyword evidence="8" id="KW-0963">Cytoplasm</keyword>
<evidence type="ECO:0000313" key="14">
    <source>
        <dbReference type="Proteomes" id="UP000730618"/>
    </source>
</evidence>
<dbReference type="NCBIfam" id="TIGR01085">
    <property type="entry name" value="murE"/>
    <property type="match status" value="1"/>
</dbReference>
<evidence type="ECO:0000259" key="11">
    <source>
        <dbReference type="Pfam" id="PF02875"/>
    </source>
</evidence>
<dbReference type="PANTHER" id="PTHR23135:SF4">
    <property type="entry name" value="UDP-N-ACETYLMURAMOYL-L-ALANYL-D-GLUTAMATE--2,6-DIAMINOPIMELATE LIGASE MURE HOMOLOG, CHLOROPLASTIC"/>
    <property type="match status" value="1"/>
</dbReference>
<feature type="domain" description="Mur ligase C-terminal" evidence="11">
    <location>
        <begin position="342"/>
        <end position="472"/>
    </location>
</feature>
<evidence type="ECO:0000259" key="10">
    <source>
        <dbReference type="Pfam" id="PF01225"/>
    </source>
</evidence>
<keyword evidence="7 8" id="KW-0961">Cell wall biogenesis/degradation</keyword>
<comment type="function">
    <text evidence="8">Catalyzes the addition of meso-diaminopimelic acid to the nucleotide precursor UDP-N-acetylmuramoyl-L-alanyl-D-glutamate (UMAG) in the biosynthesis of bacterial cell-wall peptidoglycan.</text>
</comment>
<evidence type="ECO:0000256" key="5">
    <source>
        <dbReference type="ARBA" id="ARBA00022984"/>
    </source>
</evidence>